<gene>
    <name evidence="1" type="ORF">UFOPK2754_00552</name>
</gene>
<evidence type="ECO:0000313" key="1">
    <source>
        <dbReference type="EMBL" id="CAB4732180.1"/>
    </source>
</evidence>
<dbReference type="AlphaFoldDB" id="A0A6J6SB25"/>
<protein>
    <submittedName>
        <fullName evidence="1">Unannotated protein</fullName>
    </submittedName>
</protein>
<reference evidence="1" key="1">
    <citation type="submission" date="2020-05" db="EMBL/GenBank/DDBJ databases">
        <authorList>
            <person name="Chiriac C."/>
            <person name="Salcher M."/>
            <person name="Ghai R."/>
            <person name="Kavagutti S V."/>
        </authorList>
    </citation>
    <scope>NUCLEOTIDE SEQUENCE</scope>
</reference>
<dbReference type="EMBL" id="CAEZYR010000013">
    <property type="protein sequence ID" value="CAB4732180.1"/>
    <property type="molecule type" value="Genomic_DNA"/>
</dbReference>
<proteinExistence type="predicted"/>
<accession>A0A6J6SB25</accession>
<sequence>MTTVEGLFSPDGERIGARLLLVLADPAWSQLTAAVAFVKMSGVRQIAQPLIDFGTSHPGGISITVGIDHGGSSVEAVSALHTIVEASGGRLFIAHNPARPKATFHPKLWLFGAASDDRLLIVGSGNLTGGGLFSNYEAGVAVSGVATDPLMISAQAFLDQLSTVPSDEVILATPASLQRLHDQGDLPSENESRRILVTSESLRRSRRSFLKHLPLFRGRSVASPPRTPMPTLPASPVIIAPAPSLAPPAGPSAPVPPASHAAPAVASPVPSGVSTATGPLHRFFFITVRMANKTEVYLAKRPLGEDPAFFGAPFRGLTTPKHPTTIPQPQADPAPLVRITIHTSPSWVLDNHELKLWTYTFGPSANDDFRTNLTAPAHALIPEDSVMRIERDPVSRPDLAFEIEVFPPTHPDYPAMRAACTIALPGGQRFYGWQ</sequence>
<organism evidence="1">
    <name type="scientific">freshwater metagenome</name>
    <dbReference type="NCBI Taxonomy" id="449393"/>
    <lineage>
        <taxon>unclassified sequences</taxon>
        <taxon>metagenomes</taxon>
        <taxon>ecological metagenomes</taxon>
    </lineage>
</organism>
<dbReference type="Gene3D" id="3.30.870.10">
    <property type="entry name" value="Endonuclease Chain A"/>
    <property type="match status" value="1"/>
</dbReference>
<dbReference type="CDD" id="cd09117">
    <property type="entry name" value="PLDc_Bfil_DEXD_like"/>
    <property type="match status" value="1"/>
</dbReference>
<dbReference type="SUPFAM" id="SSF56024">
    <property type="entry name" value="Phospholipase D/nuclease"/>
    <property type="match status" value="1"/>
</dbReference>
<name>A0A6J6SB25_9ZZZZ</name>